<evidence type="ECO:0000313" key="2">
    <source>
        <dbReference type="EMBL" id="GAA2628033.1"/>
    </source>
</evidence>
<sequence length="187" mass="20603">MTPPPSALSAEPTRKVAQTGEILAGIERQMTALRTGALAPSLLAHACALVLDAFPDATTLGVSLPRFYTKGYPDVAVHTVRDSDGRRLYDYDREIGYLAEYLSPTGKDWAGTLDEIVHLLNQHTLLLNSIDWPRDDRDDPEYRTIALKAMVDALIPELPAPSTPRPGKQHARDCMCPQPPRSMPNEC</sequence>
<proteinExistence type="predicted"/>
<dbReference type="Proteomes" id="UP001501509">
    <property type="component" value="Unassembled WGS sequence"/>
</dbReference>
<evidence type="ECO:0000256" key="1">
    <source>
        <dbReference type="SAM" id="MobiDB-lite"/>
    </source>
</evidence>
<keyword evidence="3" id="KW-1185">Reference proteome</keyword>
<protein>
    <submittedName>
        <fullName evidence="2">Uncharacterized protein</fullName>
    </submittedName>
</protein>
<reference evidence="3" key="1">
    <citation type="journal article" date="2019" name="Int. J. Syst. Evol. Microbiol.">
        <title>The Global Catalogue of Microorganisms (GCM) 10K type strain sequencing project: providing services to taxonomists for standard genome sequencing and annotation.</title>
        <authorList>
            <consortium name="The Broad Institute Genomics Platform"/>
            <consortium name="The Broad Institute Genome Sequencing Center for Infectious Disease"/>
            <person name="Wu L."/>
            <person name="Ma J."/>
        </authorList>
    </citation>
    <scope>NUCLEOTIDE SEQUENCE [LARGE SCALE GENOMIC DNA]</scope>
    <source>
        <strain evidence="3">JCM 6833</strain>
    </source>
</reference>
<comment type="caution">
    <text evidence="2">The sequence shown here is derived from an EMBL/GenBank/DDBJ whole genome shotgun (WGS) entry which is preliminary data.</text>
</comment>
<feature type="region of interest" description="Disordered" evidence="1">
    <location>
        <begin position="158"/>
        <end position="187"/>
    </location>
</feature>
<organism evidence="2 3">
    <name type="scientific">Actinomadura fulvescens</name>
    <dbReference type="NCBI Taxonomy" id="46160"/>
    <lineage>
        <taxon>Bacteria</taxon>
        <taxon>Bacillati</taxon>
        <taxon>Actinomycetota</taxon>
        <taxon>Actinomycetes</taxon>
        <taxon>Streptosporangiales</taxon>
        <taxon>Thermomonosporaceae</taxon>
        <taxon>Actinomadura</taxon>
    </lineage>
</organism>
<feature type="compositionally biased region" description="Pro residues" evidence="1">
    <location>
        <begin position="177"/>
        <end position="187"/>
    </location>
</feature>
<name>A0ABP6CTH5_9ACTN</name>
<dbReference type="EMBL" id="BAAATD010000013">
    <property type="protein sequence ID" value="GAA2628033.1"/>
    <property type="molecule type" value="Genomic_DNA"/>
</dbReference>
<accession>A0ABP6CTH5</accession>
<gene>
    <name evidence="2" type="ORF">GCM10010411_76600</name>
</gene>
<evidence type="ECO:0000313" key="3">
    <source>
        <dbReference type="Proteomes" id="UP001501509"/>
    </source>
</evidence>